<protein>
    <recommendedName>
        <fullName evidence="4">HTH arsR-type domain-containing protein</fullName>
    </recommendedName>
</protein>
<dbReference type="InterPro" id="IPR036388">
    <property type="entry name" value="WH-like_DNA-bd_sf"/>
</dbReference>
<gene>
    <name evidence="5" type="ORF">ETSY1_33530</name>
</gene>
<dbReference type="Proteomes" id="UP000019141">
    <property type="component" value="Unassembled WGS sequence"/>
</dbReference>
<feature type="domain" description="HTH arsR-type" evidence="4">
    <location>
        <begin position="1"/>
        <end position="93"/>
    </location>
</feature>
<dbReference type="InterPro" id="IPR001845">
    <property type="entry name" value="HTH_ArsR_DNA-bd_dom"/>
</dbReference>
<reference evidence="5 6" key="1">
    <citation type="journal article" date="2014" name="Nature">
        <title>An environmental bacterial taxon with a large and distinct metabolic repertoire.</title>
        <authorList>
            <person name="Wilson M.C."/>
            <person name="Mori T."/>
            <person name="Ruckert C."/>
            <person name="Uria A.R."/>
            <person name="Helf M.J."/>
            <person name="Takada K."/>
            <person name="Gernert C."/>
            <person name="Steffens U.A."/>
            <person name="Heycke N."/>
            <person name="Schmitt S."/>
            <person name="Rinke C."/>
            <person name="Helfrich E.J."/>
            <person name="Brachmann A.O."/>
            <person name="Gurgui C."/>
            <person name="Wakimoto T."/>
            <person name="Kracht M."/>
            <person name="Crusemann M."/>
            <person name="Hentschel U."/>
            <person name="Abe I."/>
            <person name="Matsunaga S."/>
            <person name="Kalinowski J."/>
            <person name="Takeyama H."/>
            <person name="Piel J."/>
        </authorList>
    </citation>
    <scope>NUCLEOTIDE SEQUENCE [LARGE SCALE GENOMIC DNA]</scope>
    <source>
        <strain evidence="6">TSY1</strain>
    </source>
</reference>
<dbReference type="InterPro" id="IPR036390">
    <property type="entry name" value="WH_DNA-bd_sf"/>
</dbReference>
<dbReference type="SMART" id="SM00418">
    <property type="entry name" value="HTH_ARSR"/>
    <property type="match status" value="1"/>
</dbReference>
<name>W4LBQ3_ENTF1</name>
<dbReference type="EMBL" id="AZHW01001013">
    <property type="protein sequence ID" value="ETW94751.1"/>
    <property type="molecule type" value="Genomic_DNA"/>
</dbReference>
<dbReference type="PANTHER" id="PTHR33154:SF33">
    <property type="entry name" value="TRANSCRIPTIONAL REPRESSOR SDPR"/>
    <property type="match status" value="1"/>
</dbReference>
<evidence type="ECO:0000256" key="2">
    <source>
        <dbReference type="ARBA" id="ARBA00023125"/>
    </source>
</evidence>
<dbReference type="NCBIfam" id="NF033788">
    <property type="entry name" value="HTH_metalloreg"/>
    <property type="match status" value="1"/>
</dbReference>
<dbReference type="Gene3D" id="1.10.10.10">
    <property type="entry name" value="Winged helix-like DNA-binding domain superfamily/Winged helix DNA-binding domain"/>
    <property type="match status" value="1"/>
</dbReference>
<dbReference type="SUPFAM" id="SSF46785">
    <property type="entry name" value="Winged helix' DNA-binding domain"/>
    <property type="match status" value="1"/>
</dbReference>
<keyword evidence="3" id="KW-0804">Transcription</keyword>
<dbReference type="InterPro" id="IPR051081">
    <property type="entry name" value="HTH_MetalResp_TranReg"/>
</dbReference>
<dbReference type="CDD" id="cd00090">
    <property type="entry name" value="HTH_ARSR"/>
    <property type="match status" value="1"/>
</dbReference>
<dbReference type="HOGENOM" id="CLU_097806_3_5_7"/>
<dbReference type="PROSITE" id="PS50987">
    <property type="entry name" value="HTH_ARSR_2"/>
    <property type="match status" value="1"/>
</dbReference>
<organism evidence="5 6">
    <name type="scientific">Entotheonella factor</name>
    <dbReference type="NCBI Taxonomy" id="1429438"/>
    <lineage>
        <taxon>Bacteria</taxon>
        <taxon>Pseudomonadati</taxon>
        <taxon>Nitrospinota/Tectimicrobiota group</taxon>
        <taxon>Candidatus Tectimicrobiota</taxon>
        <taxon>Candidatus Entotheonellia</taxon>
        <taxon>Candidatus Entotheonellales</taxon>
        <taxon>Candidatus Entotheonellaceae</taxon>
        <taxon>Candidatus Entotheonella</taxon>
    </lineage>
</organism>
<dbReference type="Pfam" id="PF12840">
    <property type="entry name" value="HTH_20"/>
    <property type="match status" value="1"/>
</dbReference>
<evidence type="ECO:0000313" key="6">
    <source>
        <dbReference type="Proteomes" id="UP000019141"/>
    </source>
</evidence>
<evidence type="ECO:0000256" key="3">
    <source>
        <dbReference type="ARBA" id="ARBA00023163"/>
    </source>
</evidence>
<dbReference type="GO" id="GO:0003700">
    <property type="term" value="F:DNA-binding transcription factor activity"/>
    <property type="evidence" value="ECO:0007669"/>
    <property type="project" value="InterPro"/>
</dbReference>
<keyword evidence="2" id="KW-0238">DNA-binding</keyword>
<accession>W4LBQ3</accession>
<dbReference type="GO" id="GO:0003677">
    <property type="term" value="F:DNA binding"/>
    <property type="evidence" value="ECO:0007669"/>
    <property type="project" value="UniProtKB-KW"/>
</dbReference>
<keyword evidence="6" id="KW-1185">Reference proteome</keyword>
<keyword evidence="1" id="KW-0805">Transcription regulation</keyword>
<sequence length="102" mass="11217">MDQSTVIKVTKALADPTRFGILQAIATHGEQCCGDLAKQFPITQATCSQHLKILAEASLVTMRREGQFNYYTFVPITFESYQQALSESFISTGVSTNSPHLS</sequence>
<evidence type="ECO:0000259" key="4">
    <source>
        <dbReference type="PROSITE" id="PS50987"/>
    </source>
</evidence>
<dbReference type="AlphaFoldDB" id="W4LBQ3"/>
<proteinExistence type="predicted"/>
<evidence type="ECO:0000313" key="5">
    <source>
        <dbReference type="EMBL" id="ETW94751.1"/>
    </source>
</evidence>
<dbReference type="PANTHER" id="PTHR33154">
    <property type="entry name" value="TRANSCRIPTIONAL REGULATOR, ARSR FAMILY"/>
    <property type="match status" value="1"/>
</dbReference>
<evidence type="ECO:0000256" key="1">
    <source>
        <dbReference type="ARBA" id="ARBA00023015"/>
    </source>
</evidence>
<dbReference type="InterPro" id="IPR011991">
    <property type="entry name" value="ArsR-like_HTH"/>
</dbReference>
<dbReference type="PRINTS" id="PR00778">
    <property type="entry name" value="HTHARSR"/>
</dbReference>
<comment type="caution">
    <text evidence="5">The sequence shown here is derived from an EMBL/GenBank/DDBJ whole genome shotgun (WGS) entry which is preliminary data.</text>
</comment>